<evidence type="ECO:0000313" key="1">
    <source>
        <dbReference type="EMBL" id="KAL0062487.1"/>
    </source>
</evidence>
<comment type="caution">
    <text evidence="1">The sequence shown here is derived from an EMBL/GenBank/DDBJ whole genome shotgun (WGS) entry which is preliminary data.</text>
</comment>
<sequence length="140" mass="15063">MSQFFANATSPRLRGTNNFSGVQGNQVNVTIGVNAPNCTITIQPLSAAVANNTRTGSQQRVVVHENVFDATQPSQNPLVGNNPASTPLAAEVTQDVPLDRRAFGADGDYFQGPFKSFCARILSRLLCVKTDILASLRSRR</sequence>
<evidence type="ECO:0000313" key="2">
    <source>
        <dbReference type="Proteomes" id="UP001437256"/>
    </source>
</evidence>
<proteinExistence type="predicted"/>
<protein>
    <submittedName>
        <fullName evidence="1">Uncharacterized protein</fullName>
    </submittedName>
</protein>
<keyword evidence="2" id="KW-1185">Reference proteome</keyword>
<organism evidence="1 2">
    <name type="scientific">Marasmius tenuissimus</name>
    <dbReference type="NCBI Taxonomy" id="585030"/>
    <lineage>
        <taxon>Eukaryota</taxon>
        <taxon>Fungi</taxon>
        <taxon>Dikarya</taxon>
        <taxon>Basidiomycota</taxon>
        <taxon>Agaricomycotina</taxon>
        <taxon>Agaricomycetes</taxon>
        <taxon>Agaricomycetidae</taxon>
        <taxon>Agaricales</taxon>
        <taxon>Marasmiineae</taxon>
        <taxon>Marasmiaceae</taxon>
        <taxon>Marasmius</taxon>
    </lineage>
</organism>
<accession>A0ABR2ZQ20</accession>
<dbReference type="Proteomes" id="UP001437256">
    <property type="component" value="Unassembled WGS sequence"/>
</dbReference>
<dbReference type="EMBL" id="JBBXMP010000103">
    <property type="protein sequence ID" value="KAL0062487.1"/>
    <property type="molecule type" value="Genomic_DNA"/>
</dbReference>
<gene>
    <name evidence="1" type="ORF">AAF712_010620</name>
</gene>
<reference evidence="1 2" key="1">
    <citation type="submission" date="2024-05" db="EMBL/GenBank/DDBJ databases">
        <title>A draft genome resource for the thread blight pathogen Marasmius tenuissimus strain MS-2.</title>
        <authorList>
            <person name="Yulfo-Soto G.E."/>
            <person name="Baruah I.K."/>
            <person name="Amoako-Attah I."/>
            <person name="Bukari Y."/>
            <person name="Meinhardt L.W."/>
            <person name="Bailey B.A."/>
            <person name="Cohen S.P."/>
        </authorList>
    </citation>
    <scope>NUCLEOTIDE SEQUENCE [LARGE SCALE GENOMIC DNA]</scope>
    <source>
        <strain evidence="1 2">MS-2</strain>
    </source>
</reference>
<name>A0ABR2ZQ20_9AGAR</name>